<dbReference type="Gene3D" id="3.30.559.10">
    <property type="entry name" value="Chloramphenicol acetyltransferase-like domain"/>
    <property type="match status" value="1"/>
</dbReference>
<evidence type="ECO:0000313" key="2">
    <source>
        <dbReference type="Proteomes" id="UP000070258"/>
    </source>
</evidence>
<dbReference type="STRING" id="239498.AXK60_04140"/>
<dbReference type="SUPFAM" id="SSF52777">
    <property type="entry name" value="CoA-dependent acyltransferases"/>
    <property type="match status" value="2"/>
</dbReference>
<accession>A0A138AXA1</accession>
<protein>
    <recommendedName>
        <fullName evidence="3">Condensation domain-containing protein</fullName>
    </recommendedName>
</protein>
<gene>
    <name evidence="1" type="ORF">AXK60_04140</name>
</gene>
<name>A0A138AXA1_9ACTN</name>
<dbReference type="InterPro" id="IPR023213">
    <property type="entry name" value="CAT-like_dom_sf"/>
</dbReference>
<evidence type="ECO:0000313" key="1">
    <source>
        <dbReference type="EMBL" id="KXP15060.1"/>
    </source>
</evidence>
<dbReference type="OrthoDB" id="4772217at2"/>
<reference evidence="2" key="1">
    <citation type="submission" date="2016-02" db="EMBL/GenBank/DDBJ databases">
        <authorList>
            <person name="Wen L."/>
            <person name="He K."/>
            <person name="Yang H."/>
        </authorList>
    </citation>
    <scope>NUCLEOTIDE SEQUENCE [LARGE SCALE GENOMIC DNA]</scope>
    <source>
        <strain evidence="2">JCM 15929</strain>
    </source>
</reference>
<dbReference type="Proteomes" id="UP000070258">
    <property type="component" value="Unassembled WGS sequence"/>
</dbReference>
<evidence type="ECO:0008006" key="3">
    <source>
        <dbReference type="Google" id="ProtNLM"/>
    </source>
</evidence>
<proteinExistence type="predicted"/>
<dbReference type="RefSeq" id="WP_068569749.1">
    <property type="nucleotide sequence ID" value="NZ_LSRF01000001.1"/>
</dbReference>
<dbReference type="EMBL" id="LSRF01000001">
    <property type="protein sequence ID" value="KXP15060.1"/>
    <property type="molecule type" value="Genomic_DNA"/>
</dbReference>
<comment type="caution">
    <text evidence="1">The sequence shown here is derived from an EMBL/GenBank/DDBJ whole genome shotgun (WGS) entry which is preliminary data.</text>
</comment>
<organism evidence="1 2">
    <name type="scientific">Tsukamurella pseudospumae</name>
    <dbReference type="NCBI Taxonomy" id="239498"/>
    <lineage>
        <taxon>Bacteria</taxon>
        <taxon>Bacillati</taxon>
        <taxon>Actinomycetota</taxon>
        <taxon>Actinomycetes</taxon>
        <taxon>Mycobacteriales</taxon>
        <taxon>Tsukamurellaceae</taxon>
        <taxon>Tsukamurella</taxon>
    </lineage>
</organism>
<dbReference type="AlphaFoldDB" id="A0A138AXA1"/>
<dbReference type="Gene3D" id="3.30.559.30">
    <property type="entry name" value="Nonribosomal peptide synthetase, condensation domain"/>
    <property type="match status" value="1"/>
</dbReference>
<sequence length="474" mass="50608">MLPLPSQLAMLRLEAQNPGSEALRIEAAWRTSQRVDEHALVRAAAGTLDETEVAGLGMIHDGDGAVGLVPAERAAIDVRAFDTEHEYRAWRELPAPMPDGAALVRIAVARVGAEYVFVIRAHHALLDGYGLELLARRVVERYPREAAGLPLPHAGLGSLAALAAQVASPLVPDLAFWSGATEGVGQPGREIAFTPRSAPPAARPLLHRESIRIPGLHERAAWPSEAVGTVGAYTARYLGTTDARIGVVSALRRTPAQRSTPVQWMAVVPLRLEVLPDSTPAGLGGRVTRWLAAAGERVAAGERPEELLTALPAAWRTGRLYGPAVNVLPYVRHEGWTVDVGAWGPVEDCLFNIWPGPDDEVVVEGAFHPDLYTAERARGHVEALTALLTVSLASPFHPFAVIPKKPIAADRIAVPGGWISPAELQGALADAGFTPDETELLTTEPVTVVLRGVAPHRLLAARAVLPPGVRLRVR</sequence>